<reference evidence="1" key="1">
    <citation type="submission" date="2020-12" db="EMBL/GenBank/DDBJ databases">
        <title>Metabolic potential, ecology and presence of endohyphal bacteria is reflected in genomic diversity of Mucoromycotina.</title>
        <authorList>
            <person name="Muszewska A."/>
            <person name="Okrasinska A."/>
            <person name="Steczkiewicz K."/>
            <person name="Drgas O."/>
            <person name="Orlowska M."/>
            <person name="Perlinska-Lenart U."/>
            <person name="Aleksandrzak-Piekarczyk T."/>
            <person name="Szatraj K."/>
            <person name="Zielenkiewicz U."/>
            <person name="Pilsyk S."/>
            <person name="Malc E."/>
            <person name="Mieczkowski P."/>
            <person name="Kruszewska J.S."/>
            <person name="Biernat P."/>
            <person name="Pawlowska J."/>
        </authorList>
    </citation>
    <scope>NUCLEOTIDE SEQUENCE</scope>
    <source>
        <strain evidence="1">WA0000017839</strain>
    </source>
</reference>
<evidence type="ECO:0000313" key="2">
    <source>
        <dbReference type="Proteomes" id="UP000603453"/>
    </source>
</evidence>
<sequence>MSASLKSHGARTGEFWTFCILVFWAELMSESGGIELLLLLTLESDLLSLLILELVLGAGLTGDGDDGNVLPLLTVRLVTDDDDVELLPLGLFLDVEVSIPNASCALSDTH</sequence>
<comment type="caution">
    <text evidence="1">The sequence shown here is derived from an EMBL/GenBank/DDBJ whole genome shotgun (WGS) entry which is preliminary data.</text>
</comment>
<keyword evidence="2" id="KW-1185">Reference proteome</keyword>
<proteinExistence type="predicted"/>
<evidence type="ECO:0000313" key="1">
    <source>
        <dbReference type="EMBL" id="KAG2207365.1"/>
    </source>
</evidence>
<gene>
    <name evidence="1" type="ORF">INT47_006839</name>
</gene>
<accession>A0A8H7V4Z2</accession>
<organism evidence="1 2">
    <name type="scientific">Mucor saturninus</name>
    <dbReference type="NCBI Taxonomy" id="64648"/>
    <lineage>
        <taxon>Eukaryota</taxon>
        <taxon>Fungi</taxon>
        <taxon>Fungi incertae sedis</taxon>
        <taxon>Mucoromycota</taxon>
        <taxon>Mucoromycotina</taxon>
        <taxon>Mucoromycetes</taxon>
        <taxon>Mucorales</taxon>
        <taxon>Mucorineae</taxon>
        <taxon>Mucoraceae</taxon>
        <taxon>Mucor</taxon>
    </lineage>
</organism>
<dbReference type="AlphaFoldDB" id="A0A8H7V4Z2"/>
<name>A0A8H7V4Z2_9FUNG</name>
<dbReference type="Proteomes" id="UP000603453">
    <property type="component" value="Unassembled WGS sequence"/>
</dbReference>
<protein>
    <submittedName>
        <fullName evidence="1">Uncharacterized protein</fullName>
    </submittedName>
</protein>
<dbReference type="EMBL" id="JAEPRD010000025">
    <property type="protein sequence ID" value="KAG2207365.1"/>
    <property type="molecule type" value="Genomic_DNA"/>
</dbReference>